<dbReference type="Gene3D" id="3.40.630.30">
    <property type="match status" value="1"/>
</dbReference>
<dbReference type="PROSITE" id="PS51186">
    <property type="entry name" value="GNAT"/>
    <property type="match status" value="1"/>
</dbReference>
<sequence>MSLPLKQLEELSLTHWPALNTEFMDGWKLRMANGYTKRANCISTLKSTSKQLHVNIASCEQIYNSVKQPTIFKVTPFSEPQLDETLEKLDYTMLDPSLMLTLDLKQLPHTEPKVKLNETDKLELSLQEHISLRWLEQYCEHSGVDPQYIPTMIDMIAAMPGQVLLASSLLNGETVALAMAVIDQGVVGIYDVITAAPYRNLGLCSHLLWHVLQQCKKQVSLSYLAVLESNTAALSVYSKLGYKEAYHYWYRIKPQLDFDDDVTSL</sequence>
<organism evidence="2 3">
    <name type="scientific">Paenibacillus montaniterrae</name>
    <dbReference type="NCBI Taxonomy" id="429341"/>
    <lineage>
        <taxon>Bacteria</taxon>
        <taxon>Bacillati</taxon>
        <taxon>Bacillota</taxon>
        <taxon>Bacilli</taxon>
        <taxon>Bacillales</taxon>
        <taxon>Paenibacillaceae</taxon>
        <taxon>Paenibacillus</taxon>
    </lineage>
</organism>
<dbReference type="SUPFAM" id="SSF55729">
    <property type="entry name" value="Acyl-CoA N-acyltransferases (Nat)"/>
    <property type="match status" value="1"/>
</dbReference>
<dbReference type="RefSeq" id="WP_213514148.1">
    <property type="nucleotide sequence ID" value="NZ_BOSE01000002.1"/>
</dbReference>
<protein>
    <recommendedName>
        <fullName evidence="1">N-acetyltransferase domain-containing protein</fullName>
    </recommendedName>
</protein>
<dbReference type="Pfam" id="PF00583">
    <property type="entry name" value="Acetyltransf_1"/>
    <property type="match status" value="1"/>
</dbReference>
<reference evidence="2" key="1">
    <citation type="submission" date="2021-03" db="EMBL/GenBank/DDBJ databases">
        <title>Antimicrobial resistance genes in bacteria isolated from Japanese honey, and their potential for conferring macrolide and lincosamide resistance in the American foulbrood pathogen Paenibacillus larvae.</title>
        <authorList>
            <person name="Okamoto M."/>
            <person name="Kumagai M."/>
            <person name="Kanamori H."/>
            <person name="Takamatsu D."/>
        </authorList>
    </citation>
    <scope>NUCLEOTIDE SEQUENCE</scope>
    <source>
        <strain evidence="2">J40TS1</strain>
    </source>
</reference>
<name>A0A919YPG0_9BACL</name>
<dbReference type="InterPro" id="IPR016181">
    <property type="entry name" value="Acyl_CoA_acyltransferase"/>
</dbReference>
<dbReference type="CDD" id="cd04301">
    <property type="entry name" value="NAT_SF"/>
    <property type="match status" value="1"/>
</dbReference>
<dbReference type="Proteomes" id="UP000683139">
    <property type="component" value="Unassembled WGS sequence"/>
</dbReference>
<evidence type="ECO:0000313" key="2">
    <source>
        <dbReference type="EMBL" id="GIP15886.1"/>
    </source>
</evidence>
<keyword evidence="3" id="KW-1185">Reference proteome</keyword>
<gene>
    <name evidence="2" type="ORF">J40TS1_15280</name>
</gene>
<evidence type="ECO:0000259" key="1">
    <source>
        <dbReference type="PROSITE" id="PS51186"/>
    </source>
</evidence>
<comment type="caution">
    <text evidence="2">The sequence shown here is derived from an EMBL/GenBank/DDBJ whole genome shotgun (WGS) entry which is preliminary data.</text>
</comment>
<evidence type="ECO:0000313" key="3">
    <source>
        <dbReference type="Proteomes" id="UP000683139"/>
    </source>
</evidence>
<dbReference type="GO" id="GO:0016747">
    <property type="term" value="F:acyltransferase activity, transferring groups other than amino-acyl groups"/>
    <property type="evidence" value="ECO:0007669"/>
    <property type="project" value="InterPro"/>
</dbReference>
<dbReference type="InterPro" id="IPR000182">
    <property type="entry name" value="GNAT_dom"/>
</dbReference>
<dbReference type="AlphaFoldDB" id="A0A919YPG0"/>
<accession>A0A919YPG0</accession>
<feature type="domain" description="N-acetyltransferase" evidence="1">
    <location>
        <begin position="102"/>
        <end position="259"/>
    </location>
</feature>
<dbReference type="EMBL" id="BOSE01000002">
    <property type="protein sequence ID" value="GIP15886.1"/>
    <property type="molecule type" value="Genomic_DNA"/>
</dbReference>
<proteinExistence type="predicted"/>